<dbReference type="Pfam" id="PF03170">
    <property type="entry name" value="BcsB"/>
    <property type="match status" value="1"/>
</dbReference>
<dbReference type="InterPro" id="IPR018513">
    <property type="entry name" value="Cell_synthase_bac"/>
</dbReference>
<comment type="subunit">
    <text evidence="5 15">Tightly associated with the cellulose synthase catalytic subunit.</text>
</comment>
<dbReference type="InterPro" id="IPR003920">
    <property type="entry name" value="Cell_synth_B"/>
</dbReference>
<dbReference type="GO" id="GO:0005886">
    <property type="term" value="C:plasma membrane"/>
    <property type="evidence" value="ECO:0007669"/>
    <property type="project" value="UniProtKB-SubCell"/>
</dbReference>
<feature type="region of interest" description="Disordered" evidence="16">
    <location>
        <begin position="28"/>
        <end position="55"/>
    </location>
</feature>
<gene>
    <name evidence="17" type="ORF">EWH46_12620</name>
</gene>
<keyword evidence="12 15" id="KW-1133">Transmembrane helix</keyword>
<keyword evidence="7 15" id="KW-1003">Cell membrane</keyword>
<dbReference type="PANTHER" id="PTHR39083">
    <property type="entry name" value="CYCLIC DI-GMP-BINDING PROTEIN"/>
    <property type="match status" value="1"/>
</dbReference>
<feature type="transmembrane region" description="Helical" evidence="15">
    <location>
        <begin position="782"/>
        <end position="803"/>
    </location>
</feature>
<dbReference type="Gene3D" id="2.60.120.260">
    <property type="entry name" value="Galactose-binding domain-like"/>
    <property type="match status" value="2"/>
</dbReference>
<evidence type="ECO:0000256" key="13">
    <source>
        <dbReference type="ARBA" id="ARBA00023136"/>
    </source>
</evidence>
<dbReference type="AlphaFoldDB" id="A0A5C1Q3V9"/>
<evidence type="ECO:0000256" key="5">
    <source>
        <dbReference type="ARBA" id="ARBA00011437"/>
    </source>
</evidence>
<evidence type="ECO:0000256" key="7">
    <source>
        <dbReference type="ARBA" id="ARBA00022475"/>
    </source>
</evidence>
<comment type="pathway">
    <text evidence="3 15">Glycan metabolism; bacterial cellulose biosynthesis.</text>
</comment>
<feature type="compositionally biased region" description="Pro residues" evidence="16">
    <location>
        <begin position="44"/>
        <end position="55"/>
    </location>
</feature>
<evidence type="ECO:0000256" key="16">
    <source>
        <dbReference type="SAM" id="MobiDB-lite"/>
    </source>
</evidence>
<evidence type="ECO:0000256" key="1">
    <source>
        <dbReference type="ARBA" id="ARBA00002057"/>
    </source>
</evidence>
<dbReference type="PANTHER" id="PTHR39083:SF1">
    <property type="entry name" value="CYCLIC DI-GMP-BINDING PROTEIN"/>
    <property type="match status" value="1"/>
</dbReference>
<dbReference type="GO" id="GO:0030244">
    <property type="term" value="P:cellulose biosynthetic process"/>
    <property type="evidence" value="ECO:0007669"/>
    <property type="project" value="UniProtKB-KW"/>
</dbReference>
<comment type="subcellular location">
    <subcellularLocation>
        <location evidence="2">Cell inner membrane</location>
        <topology evidence="2">Single-pass membrane protein</topology>
    </subcellularLocation>
</comment>
<evidence type="ECO:0000313" key="18">
    <source>
        <dbReference type="Proteomes" id="UP000323522"/>
    </source>
</evidence>
<sequence>MMRRPLNLKAALAAATLCLLAPAWSGQTRGTPERIEPARTAAPPEHPVPPILPPPETAGALKFTVRRNAEGRELTLPFSQIGQVHHPHEVRRGQFRQRLHFELRTDELVRRATLTLMLAPSPDLLGRNDLLVVKLNSETVGRIAVPPASGLDRSGQFSTRLELDPKLLTDSNELTVQFAAPPQCDSAQFPRVSVNGHSSLQLTVQPLPLANDLSVLPSPFFDRRDPGQTEVTLVTSDRPDGSTLQAAGQLASWFGALAGHRGARIRSRADLPAGHAIVLATAQDRPAGVSLPPITGATVVLGSHPSRPGAKVLYLLGRDGTELRRAVEALVRGQLPAQGSSAVIDTLPEVAPRQPHDALRWTSTQRPVRFDELLRQDQLDQLGFSGTLPDAMGNSMMTSLQMRLPPDLFAWRERVVPIDLRLTHSPRPFSDPRPEQASIELRLNNEEPLLAENLAAGQPRRWLEQLWQQIDDKEVKREHRHRIRLPVESLGTRSYNAVNIRIDHGPFDERAQCLREAQAENSQGGRPDEAWSLPSTIIDGSSTIDFSDVPHYLPMPDLAAFANAGFPFTRMADLSETAIVLPDLPMREEIDAMLGVASRLGEGSGVAGRLLEVVRVREIDRVAQRELVVIGSAGSQPLFTEWVRAMPFRDLPVAGSGDLPETQEVPFWQRWLHGLWQRPKFPPLPQQTFRSVEAPAVIAGFESPLRAGRSVVALIGATAADLELLTDALADAERLRRIHGHLSSVRDETPEGVRPWYADPTYGSGELPWLTRLRWELSNKPVLLWLVLFGAILALSLITFVLLQRHAIRRRAGSPL</sequence>
<organism evidence="17 18">
    <name type="scientific">Sphaerotilus sulfidivorans</name>
    <dbReference type="NCBI Taxonomy" id="639200"/>
    <lineage>
        <taxon>Bacteria</taxon>
        <taxon>Pseudomonadati</taxon>
        <taxon>Pseudomonadota</taxon>
        <taxon>Betaproteobacteria</taxon>
        <taxon>Burkholderiales</taxon>
        <taxon>Sphaerotilaceae</taxon>
        <taxon>Sphaerotilus</taxon>
    </lineage>
</organism>
<keyword evidence="9 15" id="KW-0973">c-di-GMP</keyword>
<dbReference type="GO" id="GO:0006011">
    <property type="term" value="P:UDP-alpha-D-glucose metabolic process"/>
    <property type="evidence" value="ECO:0007669"/>
    <property type="project" value="InterPro"/>
</dbReference>
<evidence type="ECO:0000256" key="11">
    <source>
        <dbReference type="ARBA" id="ARBA00022916"/>
    </source>
</evidence>
<comment type="similarity">
    <text evidence="4 15">Belongs to the AcsB/BcsB family.</text>
</comment>
<accession>A0A5C1Q3V9</accession>
<evidence type="ECO:0000256" key="2">
    <source>
        <dbReference type="ARBA" id="ARBA00004377"/>
    </source>
</evidence>
<evidence type="ECO:0000256" key="14">
    <source>
        <dbReference type="ARBA" id="ARBA00033444"/>
    </source>
</evidence>
<keyword evidence="11 15" id="KW-0135">Cellulose biosynthesis</keyword>
<evidence type="ECO:0000256" key="6">
    <source>
        <dbReference type="ARBA" id="ARBA00021844"/>
    </source>
</evidence>
<evidence type="ECO:0000313" key="17">
    <source>
        <dbReference type="EMBL" id="QEN01539.1"/>
    </source>
</evidence>
<dbReference type="Proteomes" id="UP000323522">
    <property type="component" value="Chromosome"/>
</dbReference>
<protein>
    <recommendedName>
        <fullName evidence="6 15">Cyclic di-GMP-binding protein</fullName>
    </recommendedName>
    <alternativeName>
        <fullName evidence="14 15">Cellulose synthase regulatory subunit</fullName>
    </alternativeName>
</protein>
<dbReference type="EMBL" id="CP035708">
    <property type="protein sequence ID" value="QEN01539.1"/>
    <property type="molecule type" value="Genomic_DNA"/>
</dbReference>
<evidence type="ECO:0000256" key="12">
    <source>
        <dbReference type="ARBA" id="ARBA00022989"/>
    </source>
</evidence>
<evidence type="ECO:0000256" key="10">
    <source>
        <dbReference type="ARBA" id="ARBA00022692"/>
    </source>
</evidence>
<reference evidence="17 18" key="1">
    <citation type="submission" date="2019-02" db="EMBL/GenBank/DDBJ databases">
        <title>Complete Genome Sequence and Methylome Analysis of Sphaerotilus natans subsp. sulfidivorans D-507.</title>
        <authorList>
            <person name="Fomenkov A."/>
            <person name="Gridneva E."/>
            <person name="Smolyakov D."/>
            <person name="Dubinina G."/>
            <person name="Vincze T."/>
            <person name="Grabovich M."/>
            <person name="Roberts R.J."/>
        </authorList>
    </citation>
    <scope>NUCLEOTIDE SEQUENCE [LARGE SCALE GENOMIC DNA]</scope>
    <source>
        <strain evidence="17 18">D-507</strain>
    </source>
</reference>
<comment type="function">
    <text evidence="1 15">Binds the cellulose synthase activator, bis-(3'-5') cyclic diguanylic acid (c-di-GMP).</text>
</comment>
<evidence type="ECO:0000256" key="3">
    <source>
        <dbReference type="ARBA" id="ARBA00005186"/>
    </source>
</evidence>
<keyword evidence="10 15" id="KW-0812">Transmembrane</keyword>
<dbReference type="OrthoDB" id="9806702at2"/>
<keyword evidence="8 15" id="KW-0997">Cell inner membrane</keyword>
<keyword evidence="13 15" id="KW-0472">Membrane</keyword>
<feature type="chain" id="PRO_5041746745" description="Cyclic di-GMP-binding protein" evidence="15">
    <location>
        <begin position="26"/>
        <end position="816"/>
    </location>
</feature>
<dbReference type="UniPathway" id="UPA00694"/>
<name>A0A5C1Q3V9_9BURK</name>
<proteinExistence type="inferred from homology"/>
<evidence type="ECO:0000256" key="4">
    <source>
        <dbReference type="ARBA" id="ARBA00010714"/>
    </source>
</evidence>
<evidence type="ECO:0000256" key="15">
    <source>
        <dbReference type="RuleBase" id="RU365021"/>
    </source>
</evidence>
<evidence type="ECO:0000256" key="9">
    <source>
        <dbReference type="ARBA" id="ARBA00022636"/>
    </source>
</evidence>
<evidence type="ECO:0000256" key="8">
    <source>
        <dbReference type="ARBA" id="ARBA00022519"/>
    </source>
</evidence>
<dbReference type="PRINTS" id="PR01440">
    <property type="entry name" value="CELLSNTHASEB"/>
</dbReference>
<dbReference type="KEGG" id="snn:EWH46_12620"/>
<keyword evidence="15" id="KW-0732">Signal</keyword>
<feature type="signal peptide" evidence="15">
    <location>
        <begin position="1"/>
        <end position="25"/>
    </location>
</feature>